<feature type="region of interest" description="Disordered" evidence="5">
    <location>
        <begin position="1"/>
        <end position="104"/>
    </location>
</feature>
<dbReference type="InterPro" id="IPR027516">
    <property type="entry name" value="EIF3C"/>
</dbReference>
<feature type="region of interest" description="Disordered" evidence="5">
    <location>
        <begin position="813"/>
        <end position="837"/>
    </location>
</feature>
<dbReference type="AlphaFoldDB" id="A0A1G4MED2"/>
<evidence type="ECO:0000256" key="2">
    <source>
        <dbReference type="ARBA" id="ARBA00022540"/>
    </source>
</evidence>
<dbReference type="InterPro" id="IPR036390">
    <property type="entry name" value="WH_DNA-bd_sf"/>
</dbReference>
<dbReference type="InterPro" id="IPR008905">
    <property type="entry name" value="EIF3C_N_dom"/>
</dbReference>
<feature type="compositionally biased region" description="Polar residues" evidence="5">
    <location>
        <begin position="828"/>
        <end position="837"/>
    </location>
</feature>
<dbReference type="SMART" id="SM00088">
    <property type="entry name" value="PINT"/>
    <property type="match status" value="1"/>
</dbReference>
<dbReference type="PROSITE" id="PS50250">
    <property type="entry name" value="PCI"/>
    <property type="match status" value="1"/>
</dbReference>
<keyword evidence="3 4" id="KW-0648">Protein biosynthesis</keyword>
<dbReference type="HAMAP" id="MF_03002">
    <property type="entry name" value="eIF3c"/>
    <property type="match status" value="1"/>
</dbReference>
<evidence type="ECO:0000256" key="1">
    <source>
        <dbReference type="ARBA" id="ARBA00022490"/>
    </source>
</evidence>
<evidence type="ECO:0000256" key="3">
    <source>
        <dbReference type="ARBA" id="ARBA00022917"/>
    </source>
</evidence>
<dbReference type="Pfam" id="PF05470">
    <property type="entry name" value="eIF-3c_N"/>
    <property type="match status" value="2"/>
</dbReference>
<evidence type="ECO:0000259" key="6">
    <source>
        <dbReference type="PROSITE" id="PS50250"/>
    </source>
</evidence>
<dbReference type="GO" id="GO:0001732">
    <property type="term" value="P:formation of cytoplasmic translation initiation complex"/>
    <property type="evidence" value="ECO:0007669"/>
    <property type="project" value="UniProtKB-UniRule"/>
</dbReference>
<dbReference type="SUPFAM" id="SSF46785">
    <property type="entry name" value="Winged helix' DNA-binding domain"/>
    <property type="match status" value="1"/>
</dbReference>
<feature type="compositionally biased region" description="Acidic residues" evidence="5">
    <location>
        <begin position="17"/>
        <end position="30"/>
    </location>
</feature>
<organism evidence="7 8">
    <name type="scientific">Lachancea fermentati</name>
    <name type="common">Zygosaccharomyces fermentati</name>
    <dbReference type="NCBI Taxonomy" id="4955"/>
    <lineage>
        <taxon>Eukaryota</taxon>
        <taxon>Fungi</taxon>
        <taxon>Dikarya</taxon>
        <taxon>Ascomycota</taxon>
        <taxon>Saccharomycotina</taxon>
        <taxon>Saccharomycetes</taxon>
        <taxon>Saccharomycetales</taxon>
        <taxon>Saccharomycetaceae</taxon>
        <taxon>Lachancea</taxon>
    </lineage>
</organism>
<proteinExistence type="inferred from homology"/>
<comment type="subunit">
    <text evidence="4">Component of the eukaryotic translation initiation factor 3 (eIF-3) complex.</text>
</comment>
<dbReference type="PANTHER" id="PTHR13937:SF0">
    <property type="entry name" value="EUKARYOTIC TRANSLATION INITIATION FACTOR 3 SUBUNIT C-RELATED"/>
    <property type="match status" value="1"/>
</dbReference>
<dbReference type="STRING" id="4955.A0A1G4MED2"/>
<keyword evidence="1 4" id="KW-0963">Cytoplasm</keyword>
<feature type="domain" description="PCI" evidence="6">
    <location>
        <begin position="612"/>
        <end position="787"/>
    </location>
</feature>
<reference evidence="8" key="1">
    <citation type="submission" date="2016-03" db="EMBL/GenBank/DDBJ databases">
        <authorList>
            <person name="Devillers H."/>
        </authorList>
    </citation>
    <scope>NUCLEOTIDE SEQUENCE [LARGE SCALE GENOMIC DNA]</scope>
</reference>
<dbReference type="InterPro" id="IPR000717">
    <property type="entry name" value="PCI_dom"/>
</dbReference>
<dbReference type="OMA" id="FRCGLIK"/>
<keyword evidence="8" id="KW-1185">Reference proteome</keyword>
<dbReference type="GO" id="GO:0005852">
    <property type="term" value="C:eukaryotic translation initiation factor 3 complex"/>
    <property type="evidence" value="ECO:0007669"/>
    <property type="project" value="UniProtKB-UniRule"/>
</dbReference>
<dbReference type="GO" id="GO:0031369">
    <property type="term" value="F:translation initiation factor binding"/>
    <property type="evidence" value="ECO:0007669"/>
    <property type="project" value="InterPro"/>
</dbReference>
<evidence type="ECO:0000313" key="7">
    <source>
        <dbReference type="EMBL" id="SCW02121.1"/>
    </source>
</evidence>
<dbReference type="GO" id="GO:0003743">
    <property type="term" value="F:translation initiation factor activity"/>
    <property type="evidence" value="ECO:0007669"/>
    <property type="project" value="UniProtKB-UniRule"/>
</dbReference>
<dbReference type="GO" id="GO:0008541">
    <property type="term" value="C:proteasome regulatory particle, lid subcomplex"/>
    <property type="evidence" value="ECO:0007669"/>
    <property type="project" value="UniProtKB-ARBA"/>
</dbReference>
<dbReference type="GO" id="GO:0003723">
    <property type="term" value="F:RNA binding"/>
    <property type="evidence" value="ECO:0007669"/>
    <property type="project" value="InterPro"/>
</dbReference>
<feature type="compositionally biased region" description="Acidic residues" evidence="5">
    <location>
        <begin position="38"/>
        <end position="58"/>
    </location>
</feature>
<dbReference type="OrthoDB" id="29647at2759"/>
<dbReference type="GO" id="GO:0016282">
    <property type="term" value="C:eukaryotic 43S preinitiation complex"/>
    <property type="evidence" value="ECO:0007669"/>
    <property type="project" value="UniProtKB-UniRule"/>
</dbReference>
<comment type="function">
    <text evidence="4">Component of the eukaryotic translation initiation factor 3 (eIF-3) complex, which is involved in protein synthesis of a specialized repertoire of mRNAs and, together with other initiation factors, stimulates binding of mRNA and methionyl-tRNAi to the 40S ribosome. The eIF-3 complex specifically targets and initiates translation of a subset of mRNAs involved in cell proliferation.</text>
</comment>
<sequence length="837" mass="94500">MSRFFANAYDYESASSSEEEDLLSSSEEELMSSSSSEAESEDSFFDESESESDVDSDGSDGSPYGPDWFKKPEFRKGGAQSSGANKFLKNASYSDSDESDDEGKKVVKSAKDKLLDEMRNVYNKIDVAEMTQDWIQILNEFDNMSRLLTRAQQQNYGTPNIFIKVVAQVEDAVAATSQSEIKNKAIARAYNTIRQRVKKVARENETLLNKFRETPEAFDNDASVDMEGSQENGAASLFALAGKKGADLSSVATASSESDFFTALRIVIDSRGKKGTDHHAQVKTMEELLEIAKSPYEKIVAYLNLIPIRFDASATLSYQPLDQWKAAHEDIVQLLNTLETNISTYHVTELAPVNENIEEEPQANENGVKQILGSVFSFIERLDDEFNKSLLNTDPHSSDFLDRLRDEQSVYNLILRSQLYLESVLPEEDKEKNLSRVLTRRLDHIYYKPTKLVEIIETNAWKSVPNGAKSLFSTLEGEANATYIFQLVDLLCGVLCKQKDAALRKRASLYQVYFYALNSEFQKAKQMLLSSNIQSSINNADPSLQILFNRAVVQLGLAAFKLCLIDDCHQILNEVSTSTHLRDILGQQSLQRASSNSIQGTTSSTEQLCLPFHQHINLDLIDVVFMTCSLLIEVPHMAAFFSGIKVKRIPYSQKSIRRALEHYEKSSFQGPPETLRDHVLYAAKSMQKGDWEKSVKYLRAIPTWALLPKSDEMLDNLTERVQVESLRTYIFTFKRFYSKLAIKKLSELFGLSEEKVIEIVEGIIAEYDIKGSLNEEKTCIVFEKGYEITKLEEVAVKLAKEAKYVSERLNEKKFGSNTGDRSNDKKFGSNSAQRKQD</sequence>
<keyword evidence="2 4" id="KW-0396">Initiation factor</keyword>
<dbReference type="EMBL" id="LT598488">
    <property type="protein sequence ID" value="SCW02121.1"/>
    <property type="molecule type" value="Genomic_DNA"/>
</dbReference>
<dbReference type="Proteomes" id="UP000190831">
    <property type="component" value="Chromosome E"/>
</dbReference>
<dbReference type="PANTHER" id="PTHR13937">
    <property type="entry name" value="EUKARYOTIC TRANSLATION INITATION FACTOR 3, SUBUNIT 8 EIF3S8 -RELATED"/>
    <property type="match status" value="1"/>
</dbReference>
<comment type="similarity">
    <text evidence="4">Belongs to the eIF-3 subunit C family.</text>
</comment>
<comment type="subcellular location">
    <subcellularLocation>
        <location evidence="4">Cytoplasm</location>
    </subcellularLocation>
</comment>
<accession>A0A1G4MED2</accession>
<evidence type="ECO:0000256" key="5">
    <source>
        <dbReference type="SAM" id="MobiDB-lite"/>
    </source>
</evidence>
<evidence type="ECO:0000313" key="8">
    <source>
        <dbReference type="Proteomes" id="UP000190831"/>
    </source>
</evidence>
<evidence type="ECO:0000256" key="4">
    <source>
        <dbReference type="HAMAP-Rule" id="MF_03002"/>
    </source>
</evidence>
<protein>
    <recommendedName>
        <fullName evidence="4">Eukaryotic translation initiation factor 3 subunit C</fullName>
        <shortName evidence="4">eIF3c</shortName>
    </recommendedName>
    <alternativeName>
        <fullName evidence="4">Eukaryotic translation initiation factor 3 93 kDa subunit homolog</fullName>
        <shortName evidence="4">eIF3 p93</shortName>
    </alternativeName>
    <alternativeName>
        <fullName evidence="4">Translation initiation factor eIF3, p93 subunit homolog</fullName>
    </alternativeName>
</protein>
<dbReference type="GO" id="GO:0033290">
    <property type="term" value="C:eukaryotic 48S preinitiation complex"/>
    <property type="evidence" value="ECO:0007669"/>
    <property type="project" value="UniProtKB-UniRule"/>
</dbReference>
<gene>
    <name evidence="4" type="primary">NIP1</name>
    <name evidence="7" type="ORF">LAFE_0E14642G</name>
</gene>
<dbReference type="Pfam" id="PF01399">
    <property type="entry name" value="PCI"/>
    <property type="match status" value="1"/>
</dbReference>
<name>A0A1G4MED2_LACFM</name>